<evidence type="ECO:0000313" key="2">
    <source>
        <dbReference type="Proteomes" id="UP000015268"/>
    </source>
</evidence>
<accession>A0AB33APC7</accession>
<dbReference type="KEGG" id="slu:KE3_2012"/>
<reference evidence="1 2" key="1">
    <citation type="journal article" date="2013" name="BMC Microbiol.">
        <title>Dynamics of fecal microbial communities in children with diarrhea of unknown etiology and genomic analysis of associated Streptococcus lutetiensis.</title>
        <authorList>
            <person name="Jin D."/>
            <person name="Chen C."/>
            <person name="Li L."/>
            <person name="Lu S."/>
            <person name="Li Z."/>
            <person name="Zhou Z."/>
            <person name="Jing H."/>
            <person name="Xu Y."/>
            <person name="Du P."/>
            <person name="Wang H."/>
            <person name="Xiong Y."/>
            <person name="Zheng H."/>
            <person name="Bai X."/>
            <person name="Sun H."/>
            <person name="Wang L."/>
            <person name="Ye C."/>
            <person name="Gottschalk M."/>
            <person name="Xu J."/>
        </authorList>
    </citation>
    <scope>NUCLEOTIDE SEQUENCE [LARGE SCALE GENOMIC DNA]</scope>
    <source>
        <strain evidence="1 2">033</strain>
    </source>
</reference>
<proteinExistence type="predicted"/>
<name>A0AB33APC7_9STRE</name>
<dbReference type="EMBL" id="CP003025">
    <property type="protein sequence ID" value="AGS06462.1"/>
    <property type="molecule type" value="Genomic_DNA"/>
</dbReference>
<keyword evidence="2" id="KW-1185">Reference proteome</keyword>
<evidence type="ECO:0000313" key="1">
    <source>
        <dbReference type="EMBL" id="AGS06462.1"/>
    </source>
</evidence>
<gene>
    <name evidence="1" type="ORF">KE3_2012</name>
</gene>
<protein>
    <recommendedName>
        <fullName evidence="3">Phage protein</fullName>
    </recommendedName>
</protein>
<dbReference type="Proteomes" id="UP000015268">
    <property type="component" value="Chromosome"/>
</dbReference>
<sequence length="46" mass="5638">MTDKELYKIAICIEKQATPEELEEFKRLNARDRLNWVTRQIRKMEV</sequence>
<evidence type="ECO:0008006" key="3">
    <source>
        <dbReference type="Google" id="ProtNLM"/>
    </source>
</evidence>
<dbReference type="RefSeq" id="WP_020917642.1">
    <property type="nucleotide sequence ID" value="NC_021900.1"/>
</dbReference>
<organism evidence="1 2">
    <name type="scientific">Streptococcus lutetiensis 033</name>
    <dbReference type="NCBI Taxonomy" id="1076934"/>
    <lineage>
        <taxon>Bacteria</taxon>
        <taxon>Bacillati</taxon>
        <taxon>Bacillota</taxon>
        <taxon>Bacilli</taxon>
        <taxon>Lactobacillales</taxon>
        <taxon>Streptococcaceae</taxon>
        <taxon>Streptococcus</taxon>
    </lineage>
</organism>
<dbReference type="AlphaFoldDB" id="A0AB33APC7"/>
<dbReference type="GeneID" id="58529125"/>